<dbReference type="InterPro" id="IPR050411">
    <property type="entry name" value="AlphaKG_dependent_hydroxylases"/>
</dbReference>
<organism evidence="2 3">
    <name type="scientific">Petrolisthes manimaculis</name>
    <dbReference type="NCBI Taxonomy" id="1843537"/>
    <lineage>
        <taxon>Eukaryota</taxon>
        <taxon>Metazoa</taxon>
        <taxon>Ecdysozoa</taxon>
        <taxon>Arthropoda</taxon>
        <taxon>Crustacea</taxon>
        <taxon>Multicrustacea</taxon>
        <taxon>Malacostraca</taxon>
        <taxon>Eumalacostraca</taxon>
        <taxon>Eucarida</taxon>
        <taxon>Decapoda</taxon>
        <taxon>Pleocyemata</taxon>
        <taxon>Anomura</taxon>
        <taxon>Galatheoidea</taxon>
        <taxon>Porcellanidae</taxon>
        <taxon>Petrolisthes</taxon>
    </lineage>
</organism>
<dbReference type="Proteomes" id="UP001292094">
    <property type="component" value="Unassembled WGS sequence"/>
</dbReference>
<reference evidence="2" key="1">
    <citation type="submission" date="2023-11" db="EMBL/GenBank/DDBJ databases">
        <title>Genome assemblies of two species of porcelain crab, Petrolisthes cinctipes and Petrolisthes manimaculis (Anomura: Porcellanidae).</title>
        <authorList>
            <person name="Angst P."/>
        </authorList>
    </citation>
    <scope>NUCLEOTIDE SEQUENCE</scope>
    <source>
        <strain evidence="2">PB745_02</strain>
        <tissue evidence="2">Gill</tissue>
    </source>
</reference>
<evidence type="ECO:0008006" key="4">
    <source>
        <dbReference type="Google" id="ProtNLM"/>
    </source>
</evidence>
<dbReference type="GO" id="GO:0005739">
    <property type="term" value="C:mitochondrion"/>
    <property type="evidence" value="ECO:0007669"/>
    <property type="project" value="TreeGrafter"/>
</dbReference>
<protein>
    <recommendedName>
        <fullName evidence="4">TauD/TfdA-like domain-containing protein</fullName>
    </recommendedName>
</protein>
<dbReference type="EMBL" id="JAWZYT010003924">
    <property type="protein sequence ID" value="KAK4296104.1"/>
    <property type="molecule type" value="Genomic_DNA"/>
</dbReference>
<dbReference type="Gene3D" id="3.60.130.10">
    <property type="entry name" value="Clavaminate synthase-like"/>
    <property type="match status" value="1"/>
</dbReference>
<dbReference type="PANTHER" id="PTHR10696">
    <property type="entry name" value="GAMMA-BUTYROBETAINE HYDROXYLASE-RELATED"/>
    <property type="match status" value="1"/>
</dbReference>
<evidence type="ECO:0000313" key="3">
    <source>
        <dbReference type="Proteomes" id="UP001292094"/>
    </source>
</evidence>
<gene>
    <name evidence="2" type="ORF">Pmani_031385</name>
</gene>
<name>A0AAE1TUX9_9EUCA</name>
<sequence length="138" mass="15384">MFRVLSSHQLISSALHLKITTQYDPISGQGRLPRQHWGGELLKDLPVASFTELLRDEGALLHLLTTLESVGLMLVKEVPKEEGQVHVLSRHVSRLLSTHYGDTFVIEDKYGANNLAYTTLPLDLHTDVPYLNDTPGVS</sequence>
<dbReference type="AlphaFoldDB" id="A0AAE1TUX9"/>
<dbReference type="InterPro" id="IPR042098">
    <property type="entry name" value="TauD-like_sf"/>
</dbReference>
<keyword evidence="3" id="KW-1185">Reference proteome</keyword>
<evidence type="ECO:0000313" key="2">
    <source>
        <dbReference type="EMBL" id="KAK4296104.1"/>
    </source>
</evidence>
<dbReference type="PANTHER" id="PTHR10696:SF33">
    <property type="entry name" value="GAMMA-BUTYROBETAINE DIOXYGENASE"/>
    <property type="match status" value="1"/>
</dbReference>
<dbReference type="GO" id="GO:0008336">
    <property type="term" value="F:gamma-butyrobetaine dioxygenase activity"/>
    <property type="evidence" value="ECO:0007669"/>
    <property type="project" value="TreeGrafter"/>
</dbReference>
<proteinExistence type="predicted"/>
<keyword evidence="1" id="KW-0560">Oxidoreductase</keyword>
<accession>A0AAE1TUX9</accession>
<dbReference type="SUPFAM" id="SSF51197">
    <property type="entry name" value="Clavaminate synthase-like"/>
    <property type="match status" value="1"/>
</dbReference>
<dbReference type="GO" id="GO:0045329">
    <property type="term" value="P:carnitine biosynthetic process"/>
    <property type="evidence" value="ECO:0007669"/>
    <property type="project" value="TreeGrafter"/>
</dbReference>
<comment type="caution">
    <text evidence="2">The sequence shown here is derived from an EMBL/GenBank/DDBJ whole genome shotgun (WGS) entry which is preliminary data.</text>
</comment>
<evidence type="ECO:0000256" key="1">
    <source>
        <dbReference type="ARBA" id="ARBA00023002"/>
    </source>
</evidence>